<evidence type="ECO:0000313" key="2">
    <source>
        <dbReference type="EMBL" id="MFD2276590.1"/>
    </source>
</evidence>
<proteinExistence type="predicted"/>
<dbReference type="RefSeq" id="WP_377136867.1">
    <property type="nucleotide sequence ID" value="NZ_JBHUJC010000026.1"/>
</dbReference>
<dbReference type="EMBL" id="JBHUJC010000026">
    <property type="protein sequence ID" value="MFD2276590.1"/>
    <property type="molecule type" value="Genomic_DNA"/>
</dbReference>
<feature type="region of interest" description="Disordered" evidence="1">
    <location>
        <begin position="58"/>
        <end position="77"/>
    </location>
</feature>
<gene>
    <name evidence="2" type="ORF">ACFSQZ_08940</name>
</gene>
<evidence type="ECO:0000256" key="1">
    <source>
        <dbReference type="SAM" id="MobiDB-lite"/>
    </source>
</evidence>
<organism evidence="2 3">
    <name type="scientific">Rubritalea spongiae</name>
    <dbReference type="NCBI Taxonomy" id="430797"/>
    <lineage>
        <taxon>Bacteria</taxon>
        <taxon>Pseudomonadati</taxon>
        <taxon>Verrucomicrobiota</taxon>
        <taxon>Verrucomicrobiia</taxon>
        <taxon>Verrucomicrobiales</taxon>
        <taxon>Rubritaleaceae</taxon>
        <taxon>Rubritalea</taxon>
    </lineage>
</organism>
<evidence type="ECO:0000313" key="3">
    <source>
        <dbReference type="Proteomes" id="UP001597297"/>
    </source>
</evidence>
<name>A0ABW5E555_9BACT</name>
<dbReference type="Proteomes" id="UP001597297">
    <property type="component" value="Unassembled WGS sequence"/>
</dbReference>
<feature type="compositionally biased region" description="Basic and acidic residues" evidence="1">
    <location>
        <begin position="63"/>
        <end position="73"/>
    </location>
</feature>
<keyword evidence="3" id="KW-1185">Reference proteome</keyword>
<comment type="caution">
    <text evidence="2">The sequence shown here is derived from an EMBL/GenBank/DDBJ whole genome shotgun (WGS) entry which is preliminary data.</text>
</comment>
<sequence>MLFLSLGSHDQRLLNWKIEGHFENMKNKLLSPLVMRSAGTFLLGVVVGHITGIEGTESGEAEIENRESSERTSIKHRSSVGASASVFGGFASRNPRGWQHAAVKAQDSGDVVESDALLLVLVSEWAKRDAYAALAYAGTVPNRSDLVYEALRQMAKQDPNEALEWLAGGAISVDQKNYFMRAVYAGMASSDPEGALGLLEQMPKGAQRDQLVSLTLNEWAKHDIHAAFDWLETAEMTPQFSQIYQEVMGRYVEQDPEQAAGLVSQMESGDMKLNLASQVATKLADQDVHFALEWLQSLGDLEKKYALLGVMDRWSAGENGDDALNYLLENYRDSNNDELFTVVAMNLSRTSPETLMKSFSSLNEFERVTAAQQLANNLVRSDPERGLQWIGSLESGAAKDQALKSSLAFYQYSNVSHAFGLAETITSPALRQGQMREVMETWMSVNPAAAEQALAISSVLSVDEKEEMMRQVYANHRVNDYVLPAKQ</sequence>
<reference evidence="3" key="1">
    <citation type="journal article" date="2019" name="Int. J. Syst. Evol. Microbiol.">
        <title>The Global Catalogue of Microorganisms (GCM) 10K type strain sequencing project: providing services to taxonomists for standard genome sequencing and annotation.</title>
        <authorList>
            <consortium name="The Broad Institute Genomics Platform"/>
            <consortium name="The Broad Institute Genome Sequencing Center for Infectious Disease"/>
            <person name="Wu L."/>
            <person name="Ma J."/>
        </authorList>
    </citation>
    <scope>NUCLEOTIDE SEQUENCE [LARGE SCALE GENOMIC DNA]</scope>
    <source>
        <strain evidence="3">JCM 16545</strain>
    </source>
</reference>
<accession>A0ABW5E555</accession>
<protein>
    <recommendedName>
        <fullName evidence="4">HEAT repeat domain-containing protein</fullName>
    </recommendedName>
</protein>
<evidence type="ECO:0008006" key="4">
    <source>
        <dbReference type="Google" id="ProtNLM"/>
    </source>
</evidence>